<dbReference type="InterPro" id="IPR032508">
    <property type="entry name" value="FecR_C"/>
</dbReference>
<reference evidence="4 5" key="1">
    <citation type="submission" date="2018-10" db="EMBL/GenBank/DDBJ databases">
        <title>Genomic Encyclopedia of Archaeal and Bacterial Type Strains, Phase II (KMG-II): from individual species to whole genera.</title>
        <authorList>
            <person name="Goeker M."/>
        </authorList>
    </citation>
    <scope>NUCLEOTIDE SEQUENCE [LARGE SCALE GENOMIC DNA]</scope>
    <source>
        <strain evidence="4 5">DSM 18602</strain>
    </source>
</reference>
<evidence type="ECO:0000313" key="4">
    <source>
        <dbReference type="EMBL" id="RKR82419.1"/>
    </source>
</evidence>
<dbReference type="GO" id="GO:0016989">
    <property type="term" value="F:sigma factor antagonist activity"/>
    <property type="evidence" value="ECO:0007669"/>
    <property type="project" value="TreeGrafter"/>
</dbReference>
<gene>
    <name evidence="4" type="ORF">BDD43_2599</name>
</gene>
<dbReference type="RefSeq" id="WP_121198017.1">
    <property type="nucleotide sequence ID" value="NZ_RBKU01000001.1"/>
</dbReference>
<evidence type="ECO:0000259" key="2">
    <source>
        <dbReference type="Pfam" id="PF04773"/>
    </source>
</evidence>
<dbReference type="Gene3D" id="2.60.120.1440">
    <property type="match status" value="1"/>
</dbReference>
<evidence type="ECO:0000259" key="3">
    <source>
        <dbReference type="Pfam" id="PF16344"/>
    </source>
</evidence>
<dbReference type="PANTHER" id="PTHR30273:SF2">
    <property type="entry name" value="PROTEIN FECR"/>
    <property type="match status" value="1"/>
</dbReference>
<dbReference type="AlphaFoldDB" id="A0A495J329"/>
<dbReference type="Proteomes" id="UP000268007">
    <property type="component" value="Unassembled WGS sequence"/>
</dbReference>
<accession>A0A495J329</accession>
<dbReference type="Pfam" id="PF04773">
    <property type="entry name" value="FecR"/>
    <property type="match status" value="1"/>
</dbReference>
<proteinExistence type="predicted"/>
<evidence type="ECO:0000256" key="1">
    <source>
        <dbReference type="SAM" id="Phobius"/>
    </source>
</evidence>
<dbReference type="PANTHER" id="PTHR30273">
    <property type="entry name" value="PERIPLASMIC SIGNAL SENSOR AND SIGMA FACTOR ACTIVATOR FECR-RELATED"/>
    <property type="match status" value="1"/>
</dbReference>
<dbReference type="Gene3D" id="3.55.50.30">
    <property type="match status" value="1"/>
</dbReference>
<dbReference type="EMBL" id="RBKU01000001">
    <property type="protein sequence ID" value="RKR82419.1"/>
    <property type="molecule type" value="Genomic_DNA"/>
</dbReference>
<organism evidence="4 5">
    <name type="scientific">Mucilaginibacter gracilis</name>
    <dbReference type="NCBI Taxonomy" id="423350"/>
    <lineage>
        <taxon>Bacteria</taxon>
        <taxon>Pseudomonadati</taxon>
        <taxon>Bacteroidota</taxon>
        <taxon>Sphingobacteriia</taxon>
        <taxon>Sphingobacteriales</taxon>
        <taxon>Sphingobacteriaceae</taxon>
        <taxon>Mucilaginibacter</taxon>
    </lineage>
</organism>
<dbReference type="Pfam" id="PF16344">
    <property type="entry name" value="FecR_C"/>
    <property type="match status" value="1"/>
</dbReference>
<dbReference type="InterPro" id="IPR006860">
    <property type="entry name" value="FecR"/>
</dbReference>
<keyword evidence="1" id="KW-0472">Membrane</keyword>
<dbReference type="InterPro" id="IPR012373">
    <property type="entry name" value="Ferrdict_sens_TM"/>
</dbReference>
<keyword evidence="1" id="KW-0812">Transmembrane</keyword>
<comment type="caution">
    <text evidence="4">The sequence shown here is derived from an EMBL/GenBank/DDBJ whole genome shotgun (WGS) entry which is preliminary data.</text>
</comment>
<name>A0A495J329_9SPHI</name>
<keyword evidence="5" id="KW-1185">Reference proteome</keyword>
<feature type="domain" description="FecR protein" evidence="2">
    <location>
        <begin position="172"/>
        <end position="266"/>
    </location>
</feature>
<sequence length="387" mass="42899">MRPENLDELVAKYLDGSATHQERELLNNWFRLEQLKPYEWDAEHPDEEGNLKAEMFDVIEQNIGLKRRPVVIRRWPRYVAAASILLFAAAGSFFYLHSQKQAAYQSANVKTDALPGTSGAILTLANGQHVVLGKSGSGIQSLQSVNHIQISSDSAIVYNKGTVSPSSIAYNTLTTPNGRQFHVILPDGTKVWMNAGSTLQYPIAFSGRERIVKLSGEAYFEVVHNVKMPFKVVVNGQSVNDIGTAFNINSYTDEPVMAVTLVEGSASISNNAHSELLHPGEQAVIKAGGDNIKVVQADIEMAMAWKNGLFHFEHAPLNSALRQIARWYDLKVEYEGKVPDITINGDIYRDVKASQLFAILGRLNVNFKIEGNKLIVKPNPHDMEKID</sequence>
<protein>
    <submittedName>
        <fullName evidence="4">FecR family protein</fullName>
    </submittedName>
</protein>
<dbReference type="OrthoDB" id="634407at2"/>
<feature type="transmembrane region" description="Helical" evidence="1">
    <location>
        <begin position="75"/>
        <end position="96"/>
    </location>
</feature>
<keyword evidence="1" id="KW-1133">Transmembrane helix</keyword>
<evidence type="ECO:0000313" key="5">
    <source>
        <dbReference type="Proteomes" id="UP000268007"/>
    </source>
</evidence>
<feature type="domain" description="Protein FecR C-terminal" evidence="3">
    <location>
        <begin position="310"/>
        <end position="376"/>
    </location>
</feature>